<comment type="caution">
    <text evidence="1">The sequence shown here is derived from an EMBL/GenBank/DDBJ whole genome shotgun (WGS) entry which is preliminary data.</text>
</comment>
<reference evidence="1" key="1">
    <citation type="submission" date="2022-04" db="EMBL/GenBank/DDBJ databases">
        <title>Genome of the entomopathogenic fungus Entomophthora muscae.</title>
        <authorList>
            <person name="Elya C."/>
            <person name="Lovett B.R."/>
            <person name="Lee E."/>
            <person name="Macias A.M."/>
            <person name="Hajek A.E."/>
            <person name="De Bivort B.L."/>
            <person name="Kasson M.T."/>
            <person name="De Fine Licht H.H."/>
            <person name="Stajich J.E."/>
        </authorList>
    </citation>
    <scope>NUCLEOTIDE SEQUENCE</scope>
    <source>
        <strain evidence="1">Berkeley</strain>
    </source>
</reference>
<dbReference type="Proteomes" id="UP001165960">
    <property type="component" value="Unassembled WGS sequence"/>
</dbReference>
<proteinExistence type="predicted"/>
<evidence type="ECO:0000313" key="1">
    <source>
        <dbReference type="EMBL" id="KAJ9058979.1"/>
    </source>
</evidence>
<protein>
    <submittedName>
        <fullName evidence="1">Uncharacterized protein</fullName>
    </submittedName>
</protein>
<dbReference type="EMBL" id="QTSX02005700">
    <property type="protein sequence ID" value="KAJ9058979.1"/>
    <property type="molecule type" value="Genomic_DNA"/>
</dbReference>
<accession>A0ACC2S9K1</accession>
<gene>
    <name evidence="1" type="ORF">DSO57_1007059</name>
</gene>
<keyword evidence="2" id="KW-1185">Reference proteome</keyword>
<organism evidence="1 2">
    <name type="scientific">Entomophthora muscae</name>
    <dbReference type="NCBI Taxonomy" id="34485"/>
    <lineage>
        <taxon>Eukaryota</taxon>
        <taxon>Fungi</taxon>
        <taxon>Fungi incertae sedis</taxon>
        <taxon>Zoopagomycota</taxon>
        <taxon>Entomophthoromycotina</taxon>
        <taxon>Entomophthoromycetes</taxon>
        <taxon>Entomophthorales</taxon>
        <taxon>Entomophthoraceae</taxon>
        <taxon>Entomophthora</taxon>
    </lineage>
</organism>
<sequence length="81" mass="8870">MLNTSSPTIILPSNAAHLNLNGSKRPLFDISAPRLRRVTARGLLSQRPMASFVRPSPLPEPKYLGARSSLPPSLDTILEEH</sequence>
<evidence type="ECO:0000313" key="2">
    <source>
        <dbReference type="Proteomes" id="UP001165960"/>
    </source>
</evidence>
<name>A0ACC2S9K1_9FUNG</name>